<dbReference type="OrthoDB" id="3365698at2759"/>
<proteinExistence type="predicted"/>
<dbReference type="STRING" id="47427.A0A2H3E4F7"/>
<dbReference type="Proteomes" id="UP000217790">
    <property type="component" value="Unassembled WGS sequence"/>
</dbReference>
<keyword evidence="1" id="KW-0175">Coiled coil</keyword>
<reference evidence="3" key="1">
    <citation type="journal article" date="2017" name="Nat. Ecol. Evol.">
        <title>Genome expansion and lineage-specific genetic innovations in the forest pathogenic fungi Armillaria.</title>
        <authorList>
            <person name="Sipos G."/>
            <person name="Prasanna A.N."/>
            <person name="Walter M.C."/>
            <person name="O'Connor E."/>
            <person name="Balint B."/>
            <person name="Krizsan K."/>
            <person name="Kiss B."/>
            <person name="Hess J."/>
            <person name="Varga T."/>
            <person name="Slot J."/>
            <person name="Riley R."/>
            <person name="Boka B."/>
            <person name="Rigling D."/>
            <person name="Barry K."/>
            <person name="Lee J."/>
            <person name="Mihaltcheva S."/>
            <person name="LaButti K."/>
            <person name="Lipzen A."/>
            <person name="Waldron R."/>
            <person name="Moloney N.M."/>
            <person name="Sperisen C."/>
            <person name="Kredics L."/>
            <person name="Vagvoelgyi C."/>
            <person name="Patrignani A."/>
            <person name="Fitzpatrick D."/>
            <person name="Nagy I."/>
            <person name="Doyle S."/>
            <person name="Anderson J.B."/>
            <person name="Grigoriev I.V."/>
            <person name="Gueldener U."/>
            <person name="Muensterkoetter M."/>
            <person name="Nagy L.G."/>
        </authorList>
    </citation>
    <scope>NUCLEOTIDE SEQUENCE [LARGE SCALE GENOMIC DNA]</scope>
    <source>
        <strain evidence="3">Ar21-2</strain>
    </source>
</reference>
<dbReference type="AlphaFoldDB" id="A0A2H3E4F7"/>
<organism evidence="2 3">
    <name type="scientific">Armillaria gallica</name>
    <name type="common">Bulbous honey fungus</name>
    <name type="synonym">Armillaria bulbosa</name>
    <dbReference type="NCBI Taxonomy" id="47427"/>
    <lineage>
        <taxon>Eukaryota</taxon>
        <taxon>Fungi</taxon>
        <taxon>Dikarya</taxon>
        <taxon>Basidiomycota</taxon>
        <taxon>Agaricomycotina</taxon>
        <taxon>Agaricomycetes</taxon>
        <taxon>Agaricomycetidae</taxon>
        <taxon>Agaricales</taxon>
        <taxon>Marasmiineae</taxon>
        <taxon>Physalacriaceae</taxon>
        <taxon>Armillaria</taxon>
    </lineage>
</organism>
<protein>
    <submittedName>
        <fullName evidence="2">Uncharacterized protein</fullName>
    </submittedName>
</protein>
<feature type="coiled-coil region" evidence="1">
    <location>
        <begin position="48"/>
        <end position="75"/>
    </location>
</feature>
<evidence type="ECO:0000313" key="2">
    <source>
        <dbReference type="EMBL" id="PBK98038.1"/>
    </source>
</evidence>
<dbReference type="EMBL" id="KZ293648">
    <property type="protein sequence ID" value="PBK98038.1"/>
    <property type="molecule type" value="Genomic_DNA"/>
</dbReference>
<sequence>MSSSPEPDPEVDTTYLDFLALRAASLGDLLHTNSPPSEREANLRETELRDAHDVLEKLDQEIEQAQIALSSLMRNRKVIKEIIHKYKTVLSPARRLAPEILTEIFRWTITDKPGFSVTDTKRGP</sequence>
<accession>A0A2H3E4F7</accession>
<keyword evidence="3" id="KW-1185">Reference proteome</keyword>
<evidence type="ECO:0000313" key="3">
    <source>
        <dbReference type="Proteomes" id="UP000217790"/>
    </source>
</evidence>
<name>A0A2H3E4F7_ARMGA</name>
<evidence type="ECO:0000256" key="1">
    <source>
        <dbReference type="SAM" id="Coils"/>
    </source>
</evidence>
<gene>
    <name evidence="2" type="ORF">ARMGADRAFT_1161608</name>
</gene>
<dbReference type="InParanoid" id="A0A2H3E4F7"/>